<dbReference type="Proteomes" id="UP000236286">
    <property type="component" value="Unassembled WGS sequence"/>
</dbReference>
<feature type="transmembrane region" description="Helical" evidence="1">
    <location>
        <begin position="45"/>
        <end position="62"/>
    </location>
</feature>
<dbReference type="InterPro" id="IPR045781">
    <property type="entry name" value="SxtJ"/>
</dbReference>
<keyword evidence="1" id="KW-0812">Transmembrane</keyword>
<name>A0A2J7TE92_METSI</name>
<comment type="caution">
    <text evidence="2">The sequence shown here is derived from an EMBL/GenBank/DDBJ whole genome shotgun (WGS) entry which is preliminary data.</text>
</comment>
<dbReference type="AlphaFoldDB" id="A0A2J7TE92"/>
<dbReference type="EMBL" id="PDZR01000019">
    <property type="protein sequence ID" value="PNG25097.1"/>
    <property type="molecule type" value="Genomic_DNA"/>
</dbReference>
<evidence type="ECO:0000313" key="2">
    <source>
        <dbReference type="EMBL" id="PNG25097.1"/>
    </source>
</evidence>
<evidence type="ECO:0008006" key="4">
    <source>
        <dbReference type="Google" id="ProtNLM"/>
    </source>
</evidence>
<gene>
    <name evidence="2" type="ORF">CR492_14900</name>
</gene>
<evidence type="ECO:0000256" key="1">
    <source>
        <dbReference type="SAM" id="Phobius"/>
    </source>
</evidence>
<evidence type="ECO:0000313" key="3">
    <source>
        <dbReference type="Proteomes" id="UP000236286"/>
    </source>
</evidence>
<keyword evidence="1" id="KW-1133">Transmembrane helix</keyword>
<proteinExistence type="predicted"/>
<keyword evidence="1" id="KW-0472">Membrane</keyword>
<sequence>MQTHENVASFRKVVLGSNRKFGMTFAAIFAVFSFLPLIHGHSPRWILLIVAVLFAAVAMVAPERLDPLNRAWFKLGLLLNRIVNPLVMGLMFFGAVTPLGWIMRKRGADLLSLELKPDAATYWIDREPGSGQGGMTKQF</sequence>
<dbReference type="RefSeq" id="WP_102844533.1">
    <property type="nucleotide sequence ID" value="NZ_PDZR01000019.1"/>
</dbReference>
<accession>A0A2J7TE92</accession>
<reference evidence="2 3" key="1">
    <citation type="submission" date="2017-10" db="EMBL/GenBank/DDBJ databases">
        <title>Genome announcement of Methylocella silvestris TVC from permafrost.</title>
        <authorList>
            <person name="Wang J."/>
            <person name="Geng K."/>
            <person name="Ul-Haque F."/>
            <person name="Crombie A.T."/>
            <person name="Street L.E."/>
            <person name="Wookey P.A."/>
            <person name="Murrell J.C."/>
            <person name="Pratscher J."/>
        </authorList>
    </citation>
    <scope>NUCLEOTIDE SEQUENCE [LARGE SCALE GENOMIC DNA]</scope>
    <source>
        <strain evidence="2 3">TVC</strain>
    </source>
</reference>
<feature type="transmembrane region" description="Helical" evidence="1">
    <location>
        <begin position="20"/>
        <end position="38"/>
    </location>
</feature>
<feature type="transmembrane region" description="Helical" evidence="1">
    <location>
        <begin position="82"/>
        <end position="102"/>
    </location>
</feature>
<organism evidence="2 3">
    <name type="scientific">Methylocella silvestris</name>
    <dbReference type="NCBI Taxonomy" id="199596"/>
    <lineage>
        <taxon>Bacteria</taxon>
        <taxon>Pseudomonadati</taxon>
        <taxon>Pseudomonadota</taxon>
        <taxon>Alphaproteobacteria</taxon>
        <taxon>Hyphomicrobiales</taxon>
        <taxon>Beijerinckiaceae</taxon>
        <taxon>Methylocella</taxon>
    </lineage>
</organism>
<dbReference type="Pfam" id="PF19588">
    <property type="entry name" value="SxtJ"/>
    <property type="match status" value="1"/>
</dbReference>
<protein>
    <recommendedName>
        <fullName evidence="4">SxtJ</fullName>
    </recommendedName>
</protein>
<dbReference type="OrthoDB" id="7375605at2"/>